<comment type="caution">
    <text evidence="1">The sequence shown here is derived from an EMBL/GenBank/DDBJ whole genome shotgun (WGS) entry which is preliminary data.</text>
</comment>
<protein>
    <submittedName>
        <fullName evidence="1">Uncharacterized protein</fullName>
    </submittedName>
</protein>
<dbReference type="Proteomes" id="UP000265341">
    <property type="component" value="Unassembled WGS sequence"/>
</dbReference>
<reference evidence="1 2" key="1">
    <citation type="submission" date="2018-08" db="EMBL/GenBank/DDBJ databases">
        <title>Meiothermus roseus NBRC 110900 genome sequencing project.</title>
        <authorList>
            <person name="Da Costa M.S."/>
            <person name="Albuquerque L."/>
            <person name="Raposo P."/>
            <person name="Froufe H.J.C."/>
            <person name="Barroso C.S."/>
            <person name="Egas C."/>
        </authorList>
    </citation>
    <scope>NUCLEOTIDE SEQUENCE [LARGE SCALE GENOMIC DNA]</scope>
    <source>
        <strain evidence="1 2">NBRC 110900</strain>
    </source>
</reference>
<evidence type="ECO:0000313" key="2">
    <source>
        <dbReference type="Proteomes" id="UP000265341"/>
    </source>
</evidence>
<organism evidence="1 2">
    <name type="scientific">Calidithermus roseus</name>
    <dbReference type="NCBI Taxonomy" id="1644118"/>
    <lineage>
        <taxon>Bacteria</taxon>
        <taxon>Thermotogati</taxon>
        <taxon>Deinococcota</taxon>
        <taxon>Deinococci</taxon>
        <taxon>Thermales</taxon>
        <taxon>Thermaceae</taxon>
        <taxon>Calidithermus</taxon>
    </lineage>
</organism>
<proteinExistence type="predicted"/>
<name>A0A399EDQ1_9DEIN</name>
<keyword evidence="2" id="KW-1185">Reference proteome</keyword>
<dbReference type="AlphaFoldDB" id="A0A399EDQ1"/>
<gene>
    <name evidence="1" type="ORF">Mrose_03505</name>
</gene>
<dbReference type="EMBL" id="QWLA01000127">
    <property type="protein sequence ID" value="RIH81926.1"/>
    <property type="molecule type" value="Genomic_DNA"/>
</dbReference>
<evidence type="ECO:0000313" key="1">
    <source>
        <dbReference type="EMBL" id="RIH81926.1"/>
    </source>
</evidence>
<sequence>MEVLLFLLIGGLLAWPIVWLWLEAARNPLEAQREELEWG</sequence>
<accession>A0A399EDQ1</accession>